<evidence type="ECO:0000313" key="1">
    <source>
        <dbReference type="EMBL" id="KAG8195595.1"/>
    </source>
</evidence>
<dbReference type="AlphaFoldDB" id="A0AAV6VG03"/>
<organism evidence="1 2">
    <name type="scientific">Oedothorax gibbosus</name>
    <dbReference type="NCBI Taxonomy" id="931172"/>
    <lineage>
        <taxon>Eukaryota</taxon>
        <taxon>Metazoa</taxon>
        <taxon>Ecdysozoa</taxon>
        <taxon>Arthropoda</taxon>
        <taxon>Chelicerata</taxon>
        <taxon>Arachnida</taxon>
        <taxon>Araneae</taxon>
        <taxon>Araneomorphae</taxon>
        <taxon>Entelegynae</taxon>
        <taxon>Araneoidea</taxon>
        <taxon>Linyphiidae</taxon>
        <taxon>Erigoninae</taxon>
        <taxon>Oedothorax</taxon>
    </lineage>
</organism>
<dbReference type="Proteomes" id="UP000827092">
    <property type="component" value="Unassembled WGS sequence"/>
</dbReference>
<evidence type="ECO:0000313" key="2">
    <source>
        <dbReference type="Proteomes" id="UP000827092"/>
    </source>
</evidence>
<feature type="non-terminal residue" evidence="1">
    <location>
        <position position="1"/>
    </location>
</feature>
<gene>
    <name evidence="1" type="ORF">JTE90_017893</name>
</gene>
<proteinExistence type="predicted"/>
<sequence>FLTALHSINQGENIFSHRLTFCFFHVQPFFIQQSERRSKILVMHQFSRSKSSAFVGNSSSELDILLAPTTPRLQAQHL</sequence>
<protein>
    <submittedName>
        <fullName evidence="1">Uncharacterized protein</fullName>
    </submittedName>
</protein>
<accession>A0AAV6VG03</accession>
<reference evidence="1 2" key="1">
    <citation type="journal article" date="2022" name="Nat. Ecol. Evol.">
        <title>A masculinizing supergene underlies an exaggerated male reproductive morph in a spider.</title>
        <authorList>
            <person name="Hendrickx F."/>
            <person name="De Corte Z."/>
            <person name="Sonet G."/>
            <person name="Van Belleghem S.M."/>
            <person name="Kostlbacher S."/>
            <person name="Vangestel C."/>
        </authorList>
    </citation>
    <scope>NUCLEOTIDE SEQUENCE [LARGE SCALE GENOMIC DNA]</scope>
    <source>
        <strain evidence="1">W744_W776</strain>
    </source>
</reference>
<name>A0AAV6VG03_9ARAC</name>
<comment type="caution">
    <text evidence="1">The sequence shown here is derived from an EMBL/GenBank/DDBJ whole genome shotgun (WGS) entry which is preliminary data.</text>
</comment>
<dbReference type="EMBL" id="JAFNEN010000083">
    <property type="protein sequence ID" value="KAG8195595.1"/>
    <property type="molecule type" value="Genomic_DNA"/>
</dbReference>
<keyword evidence="2" id="KW-1185">Reference proteome</keyword>